<dbReference type="Gene3D" id="1.10.8.1000">
    <property type="entry name" value="Ornithine 4,5 aminomutase S component, alpha subunit-like"/>
    <property type="match status" value="1"/>
</dbReference>
<feature type="domain" description="D-Lysine 5,6-aminomutase alpha subunit" evidence="1">
    <location>
        <begin position="2"/>
        <end position="115"/>
    </location>
</feature>
<dbReference type="RefSeq" id="WP_278428609.1">
    <property type="nucleotide sequence ID" value="NZ_DOLB01000033.1"/>
</dbReference>
<reference evidence="2 3" key="1">
    <citation type="journal article" date="2018" name="Nat. Biotechnol.">
        <title>A standardized bacterial taxonomy based on genome phylogeny substantially revises the tree of life.</title>
        <authorList>
            <person name="Parks D.H."/>
            <person name="Chuvochina M."/>
            <person name="Waite D.W."/>
            <person name="Rinke C."/>
            <person name="Skarshewski A."/>
            <person name="Chaumeil P.A."/>
            <person name="Hugenholtz P."/>
        </authorList>
    </citation>
    <scope>NUCLEOTIDE SEQUENCE [LARGE SCALE GENOMIC DNA]</scope>
    <source>
        <strain evidence="2">UBA12544</strain>
    </source>
</reference>
<comment type="caution">
    <text evidence="2">The sequence shown here is derived from an EMBL/GenBank/DDBJ whole genome shotgun (WGS) entry which is preliminary data.</text>
</comment>
<dbReference type="InterPro" id="IPR015130">
    <property type="entry name" value="Lys-AminoMut_A"/>
</dbReference>
<accession>A0A101E3T2</accession>
<dbReference type="GO" id="GO:0031419">
    <property type="term" value="F:cobalamin binding"/>
    <property type="evidence" value="ECO:0007669"/>
    <property type="project" value="InterPro"/>
</dbReference>
<dbReference type="EMBL" id="DOLB01000033">
    <property type="protein sequence ID" value="HBT48531.1"/>
    <property type="molecule type" value="Genomic_DNA"/>
</dbReference>
<dbReference type="AlphaFoldDB" id="A0A101E3T2"/>
<dbReference type="GO" id="GO:0003824">
    <property type="term" value="F:catalytic activity"/>
    <property type="evidence" value="ECO:0007669"/>
    <property type="project" value="InterPro"/>
</dbReference>
<proteinExistence type="predicted"/>
<evidence type="ECO:0000259" key="1">
    <source>
        <dbReference type="Pfam" id="PF16552"/>
    </source>
</evidence>
<evidence type="ECO:0000313" key="2">
    <source>
        <dbReference type="EMBL" id="HBT48531.1"/>
    </source>
</evidence>
<evidence type="ECO:0000313" key="3">
    <source>
        <dbReference type="Proteomes" id="UP000264445"/>
    </source>
</evidence>
<protein>
    <recommendedName>
        <fullName evidence="1">D-Lysine 5,6-aminomutase alpha subunit domain-containing protein</fullName>
    </recommendedName>
</protein>
<sequence>MRREDDFEVRSKHLQHMTDEELDAYFWELAEKIVNPLIELAYYHTSPSIERSVLLRMGFSSIEAKEIVNRIEERGLLSKGAGHIVLKVAERAKTDYLTAGRGLANGQYLDVLDEIAREARENEA</sequence>
<gene>
    <name evidence="2" type="ORF">DEA61_01445</name>
</gene>
<dbReference type="Pfam" id="PF16552">
    <property type="entry name" value="OAM_alpha"/>
    <property type="match status" value="1"/>
</dbReference>
<dbReference type="Proteomes" id="UP000264445">
    <property type="component" value="Unassembled WGS sequence"/>
</dbReference>
<organism evidence="2 3">
    <name type="scientific">Caldanaerobacter subterraneus</name>
    <dbReference type="NCBI Taxonomy" id="911092"/>
    <lineage>
        <taxon>Bacteria</taxon>
        <taxon>Bacillati</taxon>
        <taxon>Bacillota</taxon>
        <taxon>Clostridia</taxon>
        <taxon>Thermoanaerobacterales</taxon>
        <taxon>Thermoanaerobacteraceae</taxon>
        <taxon>Caldanaerobacter</taxon>
    </lineage>
</organism>
<name>A0A101E3T2_9THEO</name>
<dbReference type="InterPro" id="IPR016176">
    <property type="entry name" value="Cbl-dep_enz_cat"/>
</dbReference>
<dbReference type="Gene3D" id="6.10.250.2220">
    <property type="match status" value="1"/>
</dbReference>
<dbReference type="SUPFAM" id="SSF51703">
    <property type="entry name" value="Cobalamin (vitamin B12)-dependent enzymes"/>
    <property type="match status" value="1"/>
</dbReference>